<comment type="caution">
    <text evidence="1">The sequence shown here is derived from an EMBL/GenBank/DDBJ whole genome shotgun (WGS) entry which is preliminary data.</text>
</comment>
<evidence type="ECO:0000313" key="1">
    <source>
        <dbReference type="EMBL" id="MYC93635.1"/>
    </source>
</evidence>
<sequence>MSITDLQKTTGEVVFAFGGHEIWMEVKIGLLTGGFNADLPDMTVDDLLHWLADAITDWNLTDAAGEKLPITYGTLDRELPRALSPWAMVRAAAQWRAPLERE</sequence>
<name>A0A6B1D2B2_9CHLR</name>
<organism evidence="1">
    <name type="scientific">Caldilineaceae bacterium SB0661_bin_32</name>
    <dbReference type="NCBI Taxonomy" id="2605255"/>
    <lineage>
        <taxon>Bacteria</taxon>
        <taxon>Bacillati</taxon>
        <taxon>Chloroflexota</taxon>
        <taxon>Caldilineae</taxon>
        <taxon>Caldilineales</taxon>
        <taxon>Caldilineaceae</taxon>
    </lineage>
</organism>
<dbReference type="EMBL" id="VXMH01000010">
    <property type="protein sequence ID" value="MYC93635.1"/>
    <property type="molecule type" value="Genomic_DNA"/>
</dbReference>
<gene>
    <name evidence="1" type="ORF">F4X14_01575</name>
</gene>
<accession>A0A6B1D2B2</accession>
<protein>
    <submittedName>
        <fullName evidence="1">Uncharacterized protein</fullName>
    </submittedName>
</protein>
<reference evidence="1" key="1">
    <citation type="submission" date="2019-09" db="EMBL/GenBank/DDBJ databases">
        <title>Characterisation of the sponge microbiome using genome-centric metagenomics.</title>
        <authorList>
            <person name="Engelberts J.P."/>
            <person name="Robbins S.J."/>
            <person name="De Goeij J.M."/>
            <person name="Aranda M."/>
            <person name="Bell S.C."/>
            <person name="Webster N.S."/>
        </authorList>
    </citation>
    <scope>NUCLEOTIDE SEQUENCE</scope>
    <source>
        <strain evidence="1">SB0661_bin_32</strain>
    </source>
</reference>
<dbReference type="AlphaFoldDB" id="A0A6B1D2B2"/>
<proteinExistence type="predicted"/>